<dbReference type="OrthoDB" id="9909924at2759"/>
<dbReference type="Pfam" id="PF01023">
    <property type="entry name" value="S_100"/>
    <property type="match status" value="1"/>
</dbReference>
<dbReference type="GeneID" id="101358800"/>
<keyword evidence="3" id="KW-0677">Repeat</keyword>
<dbReference type="SMART" id="SM00054">
    <property type="entry name" value="EFh"/>
    <property type="match status" value="1"/>
</dbReference>
<dbReference type="GO" id="GO:0005509">
    <property type="term" value="F:calcium ion binding"/>
    <property type="evidence" value="ECO:0007669"/>
    <property type="project" value="InterPro"/>
</dbReference>
<evidence type="ECO:0000256" key="1">
    <source>
        <dbReference type="ARBA" id="ARBA00007323"/>
    </source>
</evidence>
<organism evidence="7 8">
    <name type="scientific">Trichechus manatus latirostris</name>
    <name type="common">Florida manatee</name>
    <dbReference type="NCBI Taxonomy" id="127582"/>
    <lineage>
        <taxon>Eukaryota</taxon>
        <taxon>Metazoa</taxon>
        <taxon>Chordata</taxon>
        <taxon>Craniata</taxon>
        <taxon>Vertebrata</taxon>
        <taxon>Euteleostomi</taxon>
        <taxon>Mammalia</taxon>
        <taxon>Eutheria</taxon>
        <taxon>Afrotheria</taxon>
        <taxon>Sirenia</taxon>
        <taxon>Trichechidae</taxon>
        <taxon>Trichechus</taxon>
    </lineage>
</organism>
<keyword evidence="2 5" id="KW-0479">Metal-binding</keyword>
<dbReference type="PROSITE" id="PS00303">
    <property type="entry name" value="S100_CABP"/>
    <property type="match status" value="1"/>
</dbReference>
<dbReference type="InterPro" id="IPR001751">
    <property type="entry name" value="S100/CaBP7/8-like_CS"/>
</dbReference>
<protein>
    <recommendedName>
        <fullName evidence="5">Protein S100</fullName>
    </recommendedName>
    <alternativeName>
        <fullName evidence="5">S100 calcium-binding protein</fullName>
    </alternativeName>
</protein>
<evidence type="ECO:0000256" key="5">
    <source>
        <dbReference type="RuleBase" id="RU361184"/>
    </source>
</evidence>
<dbReference type="RefSeq" id="XP_004388695.1">
    <property type="nucleotide sequence ID" value="XM_004388638.2"/>
</dbReference>
<evidence type="ECO:0000256" key="4">
    <source>
        <dbReference type="ARBA" id="ARBA00022837"/>
    </source>
</evidence>
<gene>
    <name evidence="8" type="primary">LOC101358800</name>
</gene>
<dbReference type="InParanoid" id="A0A2Y9E8V5"/>
<name>A0A2Y9E8V5_TRIMA</name>
<dbReference type="PANTHER" id="PTHR11639">
    <property type="entry name" value="S100 CALCIUM-BINDING PROTEIN"/>
    <property type="match status" value="1"/>
</dbReference>
<dbReference type="STRING" id="127582.A0A2Y9E8V5"/>
<evidence type="ECO:0000259" key="6">
    <source>
        <dbReference type="PROSITE" id="PS50222"/>
    </source>
</evidence>
<sequence length="93" mass="10722">MATTLEGYLEGVINVFHRYSVRVGHFDTLSNSELKQLITKELPNILKNTKDQASIDKLFRELDADCDGQVNFREFLILLARVLETAHQHIHQN</sequence>
<evidence type="ECO:0000313" key="8">
    <source>
        <dbReference type="RefSeq" id="XP_004388695.1"/>
    </source>
</evidence>
<dbReference type="AlphaFoldDB" id="A0A2Y9E8V5"/>
<dbReference type="GO" id="GO:0043123">
    <property type="term" value="P:positive regulation of canonical NF-kappaB signal transduction"/>
    <property type="evidence" value="ECO:0007669"/>
    <property type="project" value="TreeGrafter"/>
</dbReference>
<evidence type="ECO:0000313" key="7">
    <source>
        <dbReference type="Proteomes" id="UP000248480"/>
    </source>
</evidence>
<dbReference type="InterPro" id="IPR011992">
    <property type="entry name" value="EF-hand-dom_pair"/>
</dbReference>
<proteinExistence type="inferred from homology"/>
<dbReference type="PROSITE" id="PS00018">
    <property type="entry name" value="EF_HAND_1"/>
    <property type="match status" value="1"/>
</dbReference>
<keyword evidence="7" id="KW-1185">Reference proteome</keyword>
<dbReference type="GO" id="GO:0061844">
    <property type="term" value="P:antimicrobial humoral immune response mediated by antimicrobial peptide"/>
    <property type="evidence" value="ECO:0007669"/>
    <property type="project" value="TreeGrafter"/>
</dbReference>
<dbReference type="Gene3D" id="1.10.238.10">
    <property type="entry name" value="EF-hand"/>
    <property type="match status" value="1"/>
</dbReference>
<dbReference type="PROSITE" id="PS50222">
    <property type="entry name" value="EF_HAND_2"/>
    <property type="match status" value="1"/>
</dbReference>
<dbReference type="GO" id="GO:0050786">
    <property type="term" value="F:RAGE receptor binding"/>
    <property type="evidence" value="ECO:0007669"/>
    <property type="project" value="TreeGrafter"/>
</dbReference>
<dbReference type="GO" id="GO:0005737">
    <property type="term" value="C:cytoplasm"/>
    <property type="evidence" value="ECO:0007669"/>
    <property type="project" value="TreeGrafter"/>
</dbReference>
<dbReference type="FunCoup" id="A0A2Y9E8V5">
    <property type="interactions" value="28"/>
</dbReference>
<dbReference type="GO" id="GO:0043542">
    <property type="term" value="P:endothelial cell migration"/>
    <property type="evidence" value="ECO:0007669"/>
    <property type="project" value="TreeGrafter"/>
</dbReference>
<dbReference type="KEGG" id="tmu:101358800"/>
<dbReference type="CDD" id="cd05030">
    <property type="entry name" value="calgranulins"/>
    <property type="match status" value="1"/>
</dbReference>
<comment type="similarity">
    <text evidence="1 5">Belongs to the S-100 family.</text>
</comment>
<dbReference type="GO" id="GO:0048306">
    <property type="term" value="F:calcium-dependent protein binding"/>
    <property type="evidence" value="ECO:0007669"/>
    <property type="project" value="TreeGrafter"/>
</dbReference>
<dbReference type="InterPro" id="IPR013787">
    <property type="entry name" value="S100_Ca-bd_sub"/>
</dbReference>
<keyword evidence="4 5" id="KW-0106">Calcium</keyword>
<evidence type="ECO:0000256" key="2">
    <source>
        <dbReference type="ARBA" id="ARBA00022723"/>
    </source>
</evidence>
<accession>A0A2Y9E8V5</accession>
<dbReference type="InterPro" id="IPR018247">
    <property type="entry name" value="EF_Hand_1_Ca_BS"/>
</dbReference>
<reference evidence="8" key="1">
    <citation type="submission" date="2025-08" db="UniProtKB">
        <authorList>
            <consortium name="RefSeq"/>
        </authorList>
    </citation>
    <scope>IDENTIFICATION</scope>
</reference>
<dbReference type="GO" id="GO:0070062">
    <property type="term" value="C:extracellular exosome"/>
    <property type="evidence" value="ECO:0007669"/>
    <property type="project" value="TreeGrafter"/>
</dbReference>
<dbReference type="Pfam" id="PF00036">
    <property type="entry name" value="EF-hand_1"/>
    <property type="match status" value="1"/>
</dbReference>
<dbReference type="Proteomes" id="UP000248480">
    <property type="component" value="Unplaced"/>
</dbReference>
<feature type="domain" description="EF-hand" evidence="6">
    <location>
        <begin position="50"/>
        <end position="85"/>
    </location>
</feature>
<dbReference type="SMART" id="SM01394">
    <property type="entry name" value="S_100"/>
    <property type="match status" value="1"/>
</dbReference>
<dbReference type="PANTHER" id="PTHR11639:SF77">
    <property type="entry name" value="PROTEIN S100-A12"/>
    <property type="match status" value="1"/>
</dbReference>
<dbReference type="InterPro" id="IPR002048">
    <property type="entry name" value="EF_hand_dom"/>
</dbReference>
<dbReference type="SUPFAM" id="SSF47473">
    <property type="entry name" value="EF-hand"/>
    <property type="match status" value="1"/>
</dbReference>
<evidence type="ECO:0000256" key="3">
    <source>
        <dbReference type="ARBA" id="ARBA00022737"/>
    </source>
</evidence>